<accession>A0A934VRH2</accession>
<dbReference type="Proteomes" id="UP000617628">
    <property type="component" value="Unassembled WGS sequence"/>
</dbReference>
<evidence type="ECO:0000313" key="1">
    <source>
        <dbReference type="EMBL" id="MBK1877940.1"/>
    </source>
</evidence>
<keyword evidence="2" id="KW-1185">Reference proteome</keyword>
<dbReference type="RefSeq" id="WP_200356153.1">
    <property type="nucleotide sequence ID" value="NZ_JAENIL010000024.1"/>
</dbReference>
<gene>
    <name evidence="1" type="ORF">JIN87_13770</name>
</gene>
<protein>
    <recommendedName>
        <fullName evidence="3">Glycosyltransferase family 4 protein</fullName>
    </recommendedName>
</protein>
<evidence type="ECO:0000313" key="2">
    <source>
        <dbReference type="Proteomes" id="UP000617628"/>
    </source>
</evidence>
<name>A0A934VRH2_9BACT</name>
<sequence length="395" mass="45621">MSVVAEDLRVRDGGADTGLHLGKIFFVLSRAEHARMWRRVLRLRAFFESAHVAGFERVGVPVLHKHTYECLGKFAHRKFWGRLPVMFKSARRCMKNVGTSDVCYAFSLDTLIMLYVLKRITGSTTQLVYEVADVHPKLSSYSLRGRLLRFVERNLIKRSCAVVLTSPEFKSGYFQKVQKFVDFPSVVIEHKVELAAEKREQILFERVRGDVLVLGYFGFMKSVESFELLMKIAEAGQGRVEIQFHGLFVRPLDVEECIRRISELPNAEYCGPYRSPQDLETVYRGVDVVWDAYCEGDNAQWQRTTRFSESCFFRRPVIFESETSDGKIAERFGLGLSMSFEDPEKCVQDVLSIDDSCLRRWFNNFDNLPRSLIFYEHEYEDLVELISQAANSAED</sequence>
<proteinExistence type="predicted"/>
<dbReference type="EMBL" id="JAENIL010000024">
    <property type="protein sequence ID" value="MBK1877940.1"/>
    <property type="molecule type" value="Genomic_DNA"/>
</dbReference>
<organism evidence="1 2">
    <name type="scientific">Pelagicoccus mobilis</name>
    <dbReference type="NCBI Taxonomy" id="415221"/>
    <lineage>
        <taxon>Bacteria</taxon>
        <taxon>Pseudomonadati</taxon>
        <taxon>Verrucomicrobiota</taxon>
        <taxon>Opitutia</taxon>
        <taxon>Puniceicoccales</taxon>
        <taxon>Pelagicoccaceae</taxon>
        <taxon>Pelagicoccus</taxon>
    </lineage>
</organism>
<reference evidence="1" key="1">
    <citation type="submission" date="2021-01" db="EMBL/GenBank/DDBJ databases">
        <title>Modified the classification status of verrucomicrobia.</title>
        <authorList>
            <person name="Feng X."/>
        </authorList>
    </citation>
    <scope>NUCLEOTIDE SEQUENCE</scope>
    <source>
        <strain evidence="1">KCTC 13126</strain>
    </source>
</reference>
<evidence type="ECO:0008006" key="3">
    <source>
        <dbReference type="Google" id="ProtNLM"/>
    </source>
</evidence>
<dbReference type="AlphaFoldDB" id="A0A934VRH2"/>
<comment type="caution">
    <text evidence="1">The sequence shown here is derived from an EMBL/GenBank/DDBJ whole genome shotgun (WGS) entry which is preliminary data.</text>
</comment>